<name>A0ABD2Q2Y1_9PLAT</name>
<dbReference type="Proteomes" id="UP001626550">
    <property type="component" value="Unassembled WGS sequence"/>
</dbReference>
<feature type="transmembrane region" description="Helical" evidence="1">
    <location>
        <begin position="14"/>
        <end position="35"/>
    </location>
</feature>
<keyword evidence="1" id="KW-0812">Transmembrane</keyword>
<keyword evidence="3" id="KW-1185">Reference proteome</keyword>
<evidence type="ECO:0000313" key="2">
    <source>
        <dbReference type="EMBL" id="KAL3313743.1"/>
    </source>
</evidence>
<evidence type="ECO:0000256" key="1">
    <source>
        <dbReference type="SAM" id="Phobius"/>
    </source>
</evidence>
<dbReference type="AlphaFoldDB" id="A0ABD2Q2Y1"/>
<feature type="transmembrane region" description="Helical" evidence="1">
    <location>
        <begin position="194"/>
        <end position="216"/>
    </location>
</feature>
<evidence type="ECO:0000313" key="3">
    <source>
        <dbReference type="Proteomes" id="UP001626550"/>
    </source>
</evidence>
<feature type="transmembrane region" description="Helical" evidence="1">
    <location>
        <begin position="47"/>
        <end position="71"/>
    </location>
</feature>
<feature type="transmembrane region" description="Helical" evidence="1">
    <location>
        <begin position="153"/>
        <end position="173"/>
    </location>
</feature>
<sequence length="217" mass="24904">MLEKFVDFYRKYDLTALLTTVLPLSINLSILLFFSRTFTKSLFSRQLFLIAMMDFSNSLFTSMIELIYLVSTINSDWIPVLAKLGIVFTFSLCLMVCHLWKVTTVIFMNLTKITNTANFSHVAIMSIPLAVVLFFVVVILIQETFELCTCMQIGFFFIFYLLSLSFLTLLISLKMPKPDISVKETQNIQIIITLNLIVLAVYSSIMLVSVVFPFYLL</sequence>
<reference evidence="2 3" key="1">
    <citation type="submission" date="2024-11" db="EMBL/GenBank/DDBJ databases">
        <title>Adaptive evolution of stress response genes in parasites aligns with host niche diversity.</title>
        <authorList>
            <person name="Hahn C."/>
            <person name="Resl P."/>
        </authorList>
    </citation>
    <scope>NUCLEOTIDE SEQUENCE [LARGE SCALE GENOMIC DNA]</scope>
    <source>
        <strain evidence="2">EGGRZ-B1_66</strain>
        <tissue evidence="2">Body</tissue>
    </source>
</reference>
<feature type="transmembrane region" description="Helical" evidence="1">
    <location>
        <begin position="121"/>
        <end position="141"/>
    </location>
</feature>
<organism evidence="2 3">
    <name type="scientific">Cichlidogyrus casuarinus</name>
    <dbReference type="NCBI Taxonomy" id="1844966"/>
    <lineage>
        <taxon>Eukaryota</taxon>
        <taxon>Metazoa</taxon>
        <taxon>Spiralia</taxon>
        <taxon>Lophotrochozoa</taxon>
        <taxon>Platyhelminthes</taxon>
        <taxon>Monogenea</taxon>
        <taxon>Monopisthocotylea</taxon>
        <taxon>Dactylogyridea</taxon>
        <taxon>Ancyrocephalidae</taxon>
        <taxon>Cichlidogyrus</taxon>
    </lineage>
</organism>
<gene>
    <name evidence="2" type="ORF">Ciccas_007653</name>
</gene>
<feature type="transmembrane region" description="Helical" evidence="1">
    <location>
        <begin position="77"/>
        <end position="100"/>
    </location>
</feature>
<keyword evidence="1" id="KW-1133">Transmembrane helix</keyword>
<keyword evidence="1" id="KW-0472">Membrane</keyword>
<dbReference type="EMBL" id="JBJKFK010001206">
    <property type="protein sequence ID" value="KAL3313743.1"/>
    <property type="molecule type" value="Genomic_DNA"/>
</dbReference>
<evidence type="ECO:0008006" key="4">
    <source>
        <dbReference type="Google" id="ProtNLM"/>
    </source>
</evidence>
<protein>
    <recommendedName>
        <fullName evidence="4">G-protein coupled receptors family 1 profile domain-containing protein</fullName>
    </recommendedName>
</protein>
<proteinExistence type="predicted"/>
<comment type="caution">
    <text evidence="2">The sequence shown here is derived from an EMBL/GenBank/DDBJ whole genome shotgun (WGS) entry which is preliminary data.</text>
</comment>
<accession>A0ABD2Q2Y1</accession>